<accession>A0A402DL64</accession>
<organism evidence="1 2">
    <name type="scientific">Microcystis aeruginosa NIES-4285</name>
    <dbReference type="NCBI Taxonomy" id="2497681"/>
    <lineage>
        <taxon>Bacteria</taxon>
        <taxon>Bacillati</taxon>
        <taxon>Cyanobacteriota</taxon>
        <taxon>Cyanophyceae</taxon>
        <taxon>Oscillatoriophycideae</taxon>
        <taxon>Chroococcales</taxon>
        <taxon>Microcystaceae</taxon>
        <taxon>Microcystis</taxon>
    </lineage>
</organism>
<evidence type="ECO:0000313" key="1">
    <source>
        <dbReference type="EMBL" id="GCE62952.1"/>
    </source>
</evidence>
<protein>
    <submittedName>
        <fullName evidence="1">Uncharacterized protein</fullName>
    </submittedName>
</protein>
<evidence type="ECO:0000313" key="2">
    <source>
        <dbReference type="Proteomes" id="UP000289660"/>
    </source>
</evidence>
<dbReference type="AlphaFoldDB" id="A0A402DL64"/>
<gene>
    <name evidence="1" type="ORF">MiAbB_04907</name>
</gene>
<comment type="caution">
    <text evidence="1">The sequence shown here is derived from an EMBL/GenBank/DDBJ whole genome shotgun (WGS) entry which is preliminary data.</text>
</comment>
<sequence>MAKLGCSPNVLSLAYKNKDAWKNHDDWKMFFGPDGSMLRRCTSLIVVDGMKVITTIKGEPVDDDLITEVGQIKGIFPLVNLCQEASFTLTRNAGQSAWAISSPQGNPLILGVNVVPVPS</sequence>
<proteinExistence type="predicted"/>
<dbReference type="Proteomes" id="UP000289660">
    <property type="component" value="Unassembled WGS sequence"/>
</dbReference>
<reference evidence="2" key="1">
    <citation type="submission" date="2018-12" db="EMBL/GenBank/DDBJ databases">
        <title>Genome sequence of Microcystis aeruginosa NIES-4285.</title>
        <authorList>
            <person name="Tanabe Y."/>
        </authorList>
    </citation>
    <scope>NUCLEOTIDE SEQUENCE [LARGE SCALE GENOMIC DNA]</scope>
    <source>
        <strain evidence="2">NIES-4285</strain>
    </source>
</reference>
<dbReference type="EMBL" id="BIFY01000244">
    <property type="protein sequence ID" value="GCE62952.1"/>
    <property type="molecule type" value="Genomic_DNA"/>
</dbReference>
<name>A0A402DL64_MICAE</name>